<proteinExistence type="predicted"/>
<dbReference type="RefSeq" id="WP_167113695.1">
    <property type="nucleotide sequence ID" value="NZ_JAAQTO010000024.1"/>
</dbReference>
<gene>
    <name evidence="2" type="ORF">HBJ55_10025</name>
</gene>
<dbReference type="EMBL" id="JAAQTO010000024">
    <property type="protein sequence ID" value="NIC05762.1"/>
    <property type="molecule type" value="Genomic_DNA"/>
</dbReference>
<reference evidence="2 3" key="1">
    <citation type="submission" date="2020-03" db="EMBL/GenBank/DDBJ databases">
        <title>Identification of Halomonas strains.</title>
        <authorList>
            <person name="Xiao Z."/>
            <person name="Dong F."/>
            <person name="Wang Z."/>
            <person name="Zhao J.-Y."/>
        </authorList>
    </citation>
    <scope>NUCLEOTIDE SEQUENCE [LARGE SCALE GENOMIC DNA]</scope>
    <source>
        <strain evidence="2 3">DX6</strain>
    </source>
</reference>
<sequence length="80" mass="8605">MKNGLSSLKSTLEASLGGMFLTLMFFQLPLSVLGFMYLFDMVWWQAGIAALIMSGVPLINIIGGVAMSILGVVSLISMLF</sequence>
<keyword evidence="1" id="KW-1133">Transmembrane helix</keyword>
<organism evidence="2 3">
    <name type="scientific">Billgrantia bachuensis</name>
    <dbReference type="NCBI Taxonomy" id="2717286"/>
    <lineage>
        <taxon>Bacteria</taxon>
        <taxon>Pseudomonadati</taxon>
        <taxon>Pseudomonadota</taxon>
        <taxon>Gammaproteobacteria</taxon>
        <taxon>Oceanospirillales</taxon>
        <taxon>Halomonadaceae</taxon>
        <taxon>Billgrantia</taxon>
    </lineage>
</organism>
<accession>A0ABX0PUA0</accession>
<feature type="transmembrane region" description="Helical" evidence="1">
    <location>
        <begin position="12"/>
        <end position="37"/>
    </location>
</feature>
<evidence type="ECO:0000313" key="3">
    <source>
        <dbReference type="Proteomes" id="UP001318321"/>
    </source>
</evidence>
<dbReference type="Proteomes" id="UP001318321">
    <property type="component" value="Unassembled WGS sequence"/>
</dbReference>
<comment type="caution">
    <text evidence="2">The sequence shown here is derived from an EMBL/GenBank/DDBJ whole genome shotgun (WGS) entry which is preliminary data.</text>
</comment>
<evidence type="ECO:0000313" key="2">
    <source>
        <dbReference type="EMBL" id="NIC05762.1"/>
    </source>
</evidence>
<keyword evidence="3" id="KW-1185">Reference proteome</keyword>
<evidence type="ECO:0000256" key="1">
    <source>
        <dbReference type="SAM" id="Phobius"/>
    </source>
</evidence>
<name>A0ABX0PUA0_9GAMM</name>
<protein>
    <submittedName>
        <fullName evidence="2">Uncharacterized protein</fullName>
    </submittedName>
</protein>
<feature type="transmembrane region" description="Helical" evidence="1">
    <location>
        <begin position="43"/>
        <end position="76"/>
    </location>
</feature>
<keyword evidence="1" id="KW-0472">Membrane</keyword>
<keyword evidence="1" id="KW-0812">Transmembrane</keyword>